<evidence type="ECO:0000259" key="1">
    <source>
        <dbReference type="Pfam" id="PF24703"/>
    </source>
</evidence>
<dbReference type="Pfam" id="PF24703">
    <property type="entry name" value="DUF7666"/>
    <property type="match status" value="1"/>
</dbReference>
<organism evidence="2">
    <name type="scientific">Myoviridae sp. ctqYq4</name>
    <dbReference type="NCBI Taxonomy" id="2826702"/>
    <lineage>
        <taxon>Viruses</taxon>
        <taxon>Duplodnaviria</taxon>
        <taxon>Heunggongvirae</taxon>
        <taxon>Uroviricota</taxon>
        <taxon>Caudoviricetes</taxon>
    </lineage>
</organism>
<evidence type="ECO:0000313" key="2">
    <source>
        <dbReference type="EMBL" id="DAD74104.1"/>
    </source>
</evidence>
<protein>
    <recommendedName>
        <fullName evidence="1">DUF7666 domain-containing protein</fullName>
    </recommendedName>
</protein>
<feature type="domain" description="DUF7666" evidence="1">
    <location>
        <begin position="5"/>
        <end position="97"/>
    </location>
</feature>
<proteinExistence type="predicted"/>
<dbReference type="InterPro" id="IPR056083">
    <property type="entry name" value="DUF7666"/>
</dbReference>
<accession>A0A8S5LW17</accession>
<reference evidence="2" key="1">
    <citation type="journal article" date="2021" name="Proc. Natl. Acad. Sci. U.S.A.">
        <title>A Catalog of Tens of Thousands of Viruses from Human Metagenomes Reveals Hidden Associations with Chronic Diseases.</title>
        <authorList>
            <person name="Tisza M.J."/>
            <person name="Buck C.B."/>
        </authorList>
    </citation>
    <scope>NUCLEOTIDE SEQUENCE</scope>
    <source>
        <strain evidence="2">CtqYq4</strain>
    </source>
</reference>
<dbReference type="EMBL" id="BK014752">
    <property type="protein sequence ID" value="DAD74104.1"/>
    <property type="molecule type" value="Genomic_DNA"/>
</dbReference>
<name>A0A8S5LW17_9CAUD</name>
<sequence>MSEKIIAYKAMDKNMQCRGKQYEVGKTYHEDKADCCHAGMHACENPLDVLHYYPLKDGPRFFEVECGGNVDKSRKDSKLACTELTVKGEVNFAGLVKATVNAVFNRVKGKEPFSSGYCSTAGSSGDSSTAGSSGYSSTAAATGAYCSAKADGKDNIAVANGAHSKARGALGCYLVLTEYDDDGNMLWAKMAKVDGASVKENVWYTLKNGEFAEAEP</sequence>